<evidence type="ECO:0000313" key="5">
    <source>
        <dbReference type="Proteomes" id="UP000241936"/>
    </source>
</evidence>
<dbReference type="Pfam" id="PF01041">
    <property type="entry name" value="DegT_DnrJ_EryC1"/>
    <property type="match status" value="1"/>
</dbReference>
<proteinExistence type="inferred from homology"/>
<dbReference type="GO" id="GO:0008483">
    <property type="term" value="F:transaminase activity"/>
    <property type="evidence" value="ECO:0007669"/>
    <property type="project" value="UniProtKB-KW"/>
</dbReference>
<keyword evidence="5" id="KW-1185">Reference proteome</keyword>
<dbReference type="PANTHER" id="PTHR30244:SF34">
    <property type="entry name" value="DTDP-4-AMINO-4,6-DIDEOXYGALACTOSE TRANSAMINASE"/>
    <property type="match status" value="1"/>
</dbReference>
<evidence type="ECO:0000256" key="2">
    <source>
        <dbReference type="ARBA" id="ARBA00037999"/>
    </source>
</evidence>
<organism evidence="4 5">
    <name type="scientific">Pseudomonas rhizophila</name>
    <dbReference type="NCBI Taxonomy" id="2045200"/>
    <lineage>
        <taxon>Bacteria</taxon>
        <taxon>Pseudomonadati</taxon>
        <taxon>Pseudomonadota</taxon>
        <taxon>Gammaproteobacteria</taxon>
        <taxon>Pseudomonadales</taxon>
        <taxon>Pseudomonadaceae</taxon>
        <taxon>Pseudomonas</taxon>
    </lineage>
</organism>
<dbReference type="SUPFAM" id="SSF53383">
    <property type="entry name" value="PLP-dependent transferases"/>
    <property type="match status" value="1"/>
</dbReference>
<comment type="similarity">
    <text evidence="2 3">Belongs to the DegT/DnrJ/EryC1 family.</text>
</comment>
<dbReference type="Proteomes" id="UP000241936">
    <property type="component" value="Chromosome"/>
</dbReference>
<dbReference type="PIRSF" id="PIRSF000390">
    <property type="entry name" value="PLP_StrS"/>
    <property type="match status" value="1"/>
</dbReference>
<dbReference type="RefSeq" id="WP_107322160.1">
    <property type="nucleotide sequence ID" value="NZ_CP024081.1"/>
</dbReference>
<dbReference type="PANTHER" id="PTHR30244">
    <property type="entry name" value="TRANSAMINASE"/>
    <property type="match status" value="1"/>
</dbReference>
<dbReference type="Gene3D" id="3.40.640.10">
    <property type="entry name" value="Type I PLP-dependent aspartate aminotransferase-like (Major domain)"/>
    <property type="match status" value="1"/>
</dbReference>
<evidence type="ECO:0000256" key="1">
    <source>
        <dbReference type="ARBA" id="ARBA00022898"/>
    </source>
</evidence>
<dbReference type="InterPro" id="IPR015422">
    <property type="entry name" value="PyrdxlP-dep_Trfase_small"/>
</dbReference>
<evidence type="ECO:0000256" key="3">
    <source>
        <dbReference type="RuleBase" id="RU004508"/>
    </source>
</evidence>
<keyword evidence="4" id="KW-0032">Aminotransferase</keyword>
<reference evidence="4 5" key="1">
    <citation type="journal article" date="2018" name="Front. Microbiol.">
        <title>Pseudomonas rhizophila S211, a New Plant Growth-Promoting Rhizobacterium with Potential in Pesticide-Bioremediation.</title>
        <authorList>
            <person name="Hassen W."/>
            <person name="Neifar M."/>
            <person name="Cherif H."/>
            <person name="Najjari A."/>
            <person name="Chouchane H."/>
            <person name="Driouich R.C."/>
            <person name="Salah A."/>
            <person name="Naili F."/>
            <person name="Mosbah A."/>
            <person name="Souissi Y."/>
            <person name="Raddadi N."/>
            <person name="Ouzari H.I."/>
            <person name="Fava F."/>
            <person name="Cherif A."/>
        </authorList>
    </citation>
    <scope>NUCLEOTIDE SEQUENCE [LARGE SCALE GENOMIC DNA]</scope>
    <source>
        <strain evidence="4 5">S211</strain>
    </source>
</reference>
<dbReference type="InterPro" id="IPR015421">
    <property type="entry name" value="PyrdxlP-dep_Trfase_major"/>
</dbReference>
<accession>A0ABM6UF34</accession>
<keyword evidence="4" id="KW-0808">Transferase</keyword>
<protein>
    <submittedName>
        <fullName evidence="4">Aminotransferase</fullName>
    </submittedName>
</protein>
<name>A0ABM6UF34_9PSED</name>
<gene>
    <name evidence="4" type="ORF">CRX69_13075</name>
</gene>
<evidence type="ECO:0000313" key="4">
    <source>
        <dbReference type="EMBL" id="AVU76088.1"/>
    </source>
</evidence>
<dbReference type="CDD" id="cd00616">
    <property type="entry name" value="AHBA_syn"/>
    <property type="match status" value="1"/>
</dbReference>
<dbReference type="EMBL" id="CP024081">
    <property type="protein sequence ID" value="AVU76088.1"/>
    <property type="molecule type" value="Genomic_DNA"/>
</dbReference>
<dbReference type="InterPro" id="IPR015424">
    <property type="entry name" value="PyrdxlP-dep_Trfase"/>
</dbReference>
<dbReference type="InterPro" id="IPR000653">
    <property type="entry name" value="DegT/StrS_aminotransferase"/>
</dbReference>
<keyword evidence="1 3" id="KW-0663">Pyridoxal phosphate</keyword>
<dbReference type="Gene3D" id="3.90.1150.10">
    <property type="entry name" value="Aspartate Aminotransferase, domain 1"/>
    <property type="match status" value="1"/>
</dbReference>
<sequence length="392" mass="43788">MLNSPFSPWPCFTEEEADAVRDVILSNRVNYWTGSECREFEKEFAIWSGADYAVAVANGTVALDLALLALGIGEGDEVVVTSRTFLASVSCIVNAGATPVFADVDRDSQNVTADSIQAVLTPRTRALICVHLAGWPCDMDPIMELAANYNFKVIEDCAQAHGARYKGRTVGSIGHIGAWSFCQDKIMSTGGEGGMVTTNERSLWSRMWSYKDHGKSWEAVYEREHAPGFRWLHDSFGTNWRMLEVQAVIGRIQLRRMVEWHSKRLNNAKLIWASARKIDGLRVPRISSECIHAAYKCYVFVRPDKLAPGWDRDRILREISAKNVPVFSGSCSEVYLEKAFEGTDWRPSQSLPTAKELGETSLMFLVHPTLTDNEILQTCDVLTDVLNQACHA</sequence>